<dbReference type="VEuPathDB" id="FungiDB:MYCTH_2313270"/>
<dbReference type="Gene3D" id="1.20.5.190">
    <property type="match status" value="1"/>
</dbReference>
<dbReference type="EMBL" id="CP003002">
    <property type="protein sequence ID" value="AEO53160.1"/>
    <property type="molecule type" value="Genomic_DNA"/>
</dbReference>
<name>G2Q097_THET4</name>
<dbReference type="HOGENOM" id="CLU_1237643_0_0_1"/>
<dbReference type="Pfam" id="PF00612">
    <property type="entry name" value="IQ"/>
    <property type="match status" value="1"/>
</dbReference>
<dbReference type="KEGG" id="mtm:MYCTH_2313270"/>
<accession>G2Q097</accession>
<evidence type="ECO:0000313" key="3">
    <source>
        <dbReference type="Proteomes" id="UP000007322"/>
    </source>
</evidence>
<feature type="compositionally biased region" description="Low complexity" evidence="1">
    <location>
        <begin position="41"/>
        <end position="50"/>
    </location>
</feature>
<dbReference type="SMART" id="SM00015">
    <property type="entry name" value="IQ"/>
    <property type="match status" value="1"/>
</dbReference>
<feature type="region of interest" description="Disordered" evidence="1">
    <location>
        <begin position="183"/>
        <end position="225"/>
    </location>
</feature>
<gene>
    <name evidence="2" type="ORF">MYCTH_2313270</name>
</gene>
<dbReference type="InterPro" id="IPR000048">
    <property type="entry name" value="IQ_motif_EF-hand-BS"/>
</dbReference>
<dbReference type="GeneID" id="11505394"/>
<dbReference type="Proteomes" id="UP000007322">
    <property type="component" value="Chromosome 1"/>
</dbReference>
<protein>
    <submittedName>
        <fullName evidence="2">Uncharacterized protein</fullName>
    </submittedName>
</protein>
<dbReference type="RefSeq" id="XP_003658405.1">
    <property type="nucleotide sequence ID" value="XM_003658357.1"/>
</dbReference>
<feature type="region of interest" description="Disordered" evidence="1">
    <location>
        <begin position="1"/>
        <end position="93"/>
    </location>
</feature>
<dbReference type="AlphaFoldDB" id="G2Q097"/>
<reference evidence="2 3" key="1">
    <citation type="journal article" date="2011" name="Nat. Biotechnol.">
        <title>Comparative genomic analysis of the thermophilic biomass-degrading fungi Myceliophthora thermophila and Thielavia terrestris.</title>
        <authorList>
            <person name="Berka R.M."/>
            <person name="Grigoriev I.V."/>
            <person name="Otillar R."/>
            <person name="Salamov A."/>
            <person name="Grimwood J."/>
            <person name="Reid I."/>
            <person name="Ishmael N."/>
            <person name="John T."/>
            <person name="Darmond C."/>
            <person name="Moisan M.-C."/>
            <person name="Henrissat B."/>
            <person name="Coutinho P.M."/>
            <person name="Lombard V."/>
            <person name="Natvig D.O."/>
            <person name="Lindquist E."/>
            <person name="Schmutz J."/>
            <person name="Lucas S."/>
            <person name="Harris P."/>
            <person name="Powlowski J."/>
            <person name="Bellemare A."/>
            <person name="Taylor D."/>
            <person name="Butler G."/>
            <person name="de Vries R.P."/>
            <person name="Allijn I.E."/>
            <person name="van den Brink J."/>
            <person name="Ushinsky S."/>
            <person name="Storms R."/>
            <person name="Powell A.J."/>
            <person name="Paulsen I.T."/>
            <person name="Elbourne L.D.H."/>
            <person name="Baker S.E."/>
            <person name="Magnuson J."/>
            <person name="LaBoissiere S."/>
            <person name="Clutterbuck A.J."/>
            <person name="Martinez D."/>
            <person name="Wogulis M."/>
            <person name="de Leon A.L."/>
            <person name="Rey M.W."/>
            <person name="Tsang A."/>
        </authorList>
    </citation>
    <scope>NUCLEOTIDE SEQUENCE [LARGE SCALE GENOMIC DNA]</scope>
    <source>
        <strain evidence="3">ATCC 42464 / BCRC 31852 / DSM 1799</strain>
    </source>
</reference>
<dbReference type="eggNOG" id="ENOG502QRIN">
    <property type="taxonomic scope" value="Eukaryota"/>
</dbReference>
<sequence length="225" mass="24745">MDTSNPATDVEHPGTASLVPPSSQDPPGQRPAGPDAERRGSQGSISSTRSSRSHQEYLDSLTVPSKEQISRIAEKQAEREAEHKRAHRHKQHQSIDAVLAPAIPAEPQPEQSHRIPLANRFGFNFGCRPSLSDDGLRTHAATVIQRTYRGYRARREVKGLCINASTRWVHAVREAQWRELTTPHARSDLVGDGSEGPERPAAGRRSSTARQNWKKVSAIARHAGG</sequence>
<keyword evidence="3" id="KW-1185">Reference proteome</keyword>
<dbReference type="PROSITE" id="PS50096">
    <property type="entry name" value="IQ"/>
    <property type="match status" value="1"/>
</dbReference>
<organism evidence="2 3">
    <name type="scientific">Thermothelomyces thermophilus (strain ATCC 42464 / BCRC 31852 / DSM 1799)</name>
    <name type="common">Sporotrichum thermophile</name>
    <dbReference type="NCBI Taxonomy" id="573729"/>
    <lineage>
        <taxon>Eukaryota</taxon>
        <taxon>Fungi</taxon>
        <taxon>Dikarya</taxon>
        <taxon>Ascomycota</taxon>
        <taxon>Pezizomycotina</taxon>
        <taxon>Sordariomycetes</taxon>
        <taxon>Sordariomycetidae</taxon>
        <taxon>Sordariales</taxon>
        <taxon>Chaetomiaceae</taxon>
        <taxon>Thermothelomyces</taxon>
    </lineage>
</organism>
<dbReference type="OrthoDB" id="7344096at2759"/>
<proteinExistence type="predicted"/>
<feature type="compositionally biased region" description="Basic and acidic residues" evidence="1">
    <location>
        <begin position="68"/>
        <end position="83"/>
    </location>
</feature>
<dbReference type="CDD" id="cd23767">
    <property type="entry name" value="IQCD"/>
    <property type="match status" value="1"/>
</dbReference>
<evidence type="ECO:0000313" key="2">
    <source>
        <dbReference type="EMBL" id="AEO53160.1"/>
    </source>
</evidence>
<dbReference type="InParanoid" id="G2Q097"/>
<feature type="non-terminal residue" evidence="2">
    <location>
        <position position="225"/>
    </location>
</feature>
<evidence type="ECO:0000256" key="1">
    <source>
        <dbReference type="SAM" id="MobiDB-lite"/>
    </source>
</evidence>